<keyword evidence="2" id="KW-0812">Transmembrane</keyword>
<proteinExistence type="predicted"/>
<dbReference type="GeneID" id="39736154"/>
<reference evidence="3 4" key="1">
    <citation type="submission" date="2015-04" db="EMBL/GenBank/DDBJ databases">
        <authorList>
            <consortium name="Pathogen Informatics"/>
        </authorList>
    </citation>
    <scope>NUCLEOTIDE SEQUENCE [LARGE SCALE GENOMIC DNA]</scope>
    <source>
        <strain evidence="3 4">SGS1</strain>
    </source>
</reference>
<evidence type="ECO:0000313" key="3">
    <source>
        <dbReference type="EMBL" id="CRH00042.1"/>
    </source>
</evidence>
<feature type="compositionally biased region" description="Pro residues" evidence="1">
    <location>
        <begin position="229"/>
        <end position="279"/>
    </location>
</feature>
<dbReference type="OrthoDB" id="386975at2759"/>
<organism evidence="3 4">
    <name type="scientific">Plasmodium relictum</name>
    <dbReference type="NCBI Taxonomy" id="85471"/>
    <lineage>
        <taxon>Eukaryota</taxon>
        <taxon>Sar</taxon>
        <taxon>Alveolata</taxon>
        <taxon>Apicomplexa</taxon>
        <taxon>Aconoidasida</taxon>
        <taxon>Haemosporida</taxon>
        <taxon>Plasmodiidae</taxon>
        <taxon>Plasmodium</taxon>
        <taxon>Plasmodium (Haemamoeba)</taxon>
    </lineage>
</organism>
<name>A0A1J1H5K5_PLARL</name>
<feature type="compositionally biased region" description="Polar residues" evidence="1">
    <location>
        <begin position="210"/>
        <end position="221"/>
    </location>
</feature>
<accession>A0A1J1H5K5</accession>
<evidence type="ECO:0000313" key="4">
    <source>
        <dbReference type="Proteomes" id="UP000220158"/>
    </source>
</evidence>
<dbReference type="EMBL" id="LN835304">
    <property type="protein sequence ID" value="CRH00042.1"/>
    <property type="molecule type" value="Genomic_DNA"/>
</dbReference>
<feature type="transmembrane region" description="Helical" evidence="2">
    <location>
        <begin position="322"/>
        <end position="344"/>
    </location>
</feature>
<dbReference type="VEuPathDB" id="PlasmoDB:PRELSG_0914200"/>
<dbReference type="RefSeq" id="XP_028533047.1">
    <property type="nucleotide sequence ID" value="XM_028676572.1"/>
</dbReference>
<keyword evidence="2" id="KW-1133">Transmembrane helix</keyword>
<keyword evidence="2" id="KW-0472">Membrane</keyword>
<feature type="transmembrane region" description="Helical" evidence="2">
    <location>
        <begin position="7"/>
        <end position="25"/>
    </location>
</feature>
<keyword evidence="4" id="KW-1185">Reference proteome</keyword>
<dbReference type="KEGG" id="prel:PRELSG_0914200"/>
<feature type="region of interest" description="Disordered" evidence="1">
    <location>
        <begin position="205"/>
        <end position="300"/>
    </location>
</feature>
<sequence>MIILKYYILAFLFYTILFNYLSLLTKGVKLSKHRNRKNSQFNIFSNINNFENTENNVENNLDINDYFNGDKKGNVENNNVKYHNEMKNIKNNHNADIIYTTDMINENNNNYEKKNAFNTNIEKKIISTKNGYITNDYIHPPDIYLQSFNVKKKNNKSLNKKYIENSNIELKNKLNYSLNPALTLVASRAVDGLLGGVHQHMQGPFALNPDGNNSPLSNPIVTPNLYPSPHMPPPNVANGIPPPGSPPNISPPPPGTPPPNAPPAAPGAPPTPVPPPPPNSVMSNSMNASMPLNAISQNPNFNIHPTASNLRDDPGNVTYNEIVSITIGVVLSLLLFCFISGCLIKMCKPKKRRR</sequence>
<evidence type="ECO:0000256" key="1">
    <source>
        <dbReference type="SAM" id="MobiDB-lite"/>
    </source>
</evidence>
<feature type="compositionally biased region" description="Low complexity" evidence="1">
    <location>
        <begin position="280"/>
        <end position="291"/>
    </location>
</feature>
<dbReference type="Proteomes" id="UP000220158">
    <property type="component" value="Chromosome 9"/>
</dbReference>
<gene>
    <name evidence="3" type="ORF">PRELSG_0914200</name>
</gene>
<protein>
    <submittedName>
        <fullName evidence="3">Uncharacterized protein</fullName>
    </submittedName>
</protein>
<evidence type="ECO:0000256" key="2">
    <source>
        <dbReference type="SAM" id="Phobius"/>
    </source>
</evidence>
<dbReference type="AlphaFoldDB" id="A0A1J1H5K5"/>